<dbReference type="InterPro" id="IPR000182">
    <property type="entry name" value="GNAT_dom"/>
</dbReference>
<evidence type="ECO:0000313" key="2">
    <source>
        <dbReference type="EMBL" id="MDQ7916994.1"/>
    </source>
</evidence>
<gene>
    <name evidence="2" type="ORF">RBU60_05350</name>
</gene>
<name>A0ABU1A037_9FLAO</name>
<dbReference type="InterPro" id="IPR016181">
    <property type="entry name" value="Acyl_CoA_acyltransferase"/>
</dbReference>
<proteinExistence type="predicted"/>
<dbReference type="Proteomes" id="UP001230915">
    <property type="component" value="Unassembled WGS sequence"/>
</dbReference>
<comment type="caution">
    <text evidence="2">The sequence shown here is derived from an EMBL/GenBank/DDBJ whole genome shotgun (WGS) entry which is preliminary data.</text>
</comment>
<dbReference type="RefSeq" id="WP_308863672.1">
    <property type="nucleotide sequence ID" value="NZ_JAVHUL010000010.1"/>
</dbReference>
<dbReference type="InterPro" id="IPR051531">
    <property type="entry name" value="N-acetyltransferase"/>
</dbReference>
<sequence length="177" mass="21139">MGKNQDYEMKLYSKRTLIEPILENDIPAIIDMYNERDSFKYVKALDGKSDDFYERFLQNKIESNRNDIGFWVVKEKKSLEFIGTVNLNQFASTSMIHMGCHLKRKFWNNGFATELLKRILDYGIKEKKLQEVFGIFDEENSVSRRLLEKMEFKYFEDQTFLDTKVIVYRYMSKGLSK</sequence>
<organism evidence="2 3">
    <name type="scientific">Mesonia profundi</name>
    <dbReference type="NCBI Taxonomy" id="3070998"/>
    <lineage>
        <taxon>Bacteria</taxon>
        <taxon>Pseudomonadati</taxon>
        <taxon>Bacteroidota</taxon>
        <taxon>Flavobacteriia</taxon>
        <taxon>Flavobacteriales</taxon>
        <taxon>Flavobacteriaceae</taxon>
        <taxon>Mesonia</taxon>
    </lineage>
</organism>
<dbReference type="PANTHER" id="PTHR43792:SF16">
    <property type="entry name" value="N-ACETYLTRANSFERASE DOMAIN-CONTAINING PROTEIN"/>
    <property type="match status" value="1"/>
</dbReference>
<keyword evidence="3" id="KW-1185">Reference proteome</keyword>
<evidence type="ECO:0000259" key="1">
    <source>
        <dbReference type="PROSITE" id="PS51186"/>
    </source>
</evidence>
<dbReference type="PANTHER" id="PTHR43792">
    <property type="entry name" value="GNAT FAMILY, PUTATIVE (AFU_ORTHOLOGUE AFUA_3G00765)-RELATED-RELATED"/>
    <property type="match status" value="1"/>
</dbReference>
<dbReference type="PROSITE" id="PS51186">
    <property type="entry name" value="GNAT"/>
    <property type="match status" value="1"/>
</dbReference>
<dbReference type="Gene3D" id="3.40.630.30">
    <property type="match status" value="1"/>
</dbReference>
<dbReference type="Pfam" id="PF13302">
    <property type="entry name" value="Acetyltransf_3"/>
    <property type="match status" value="1"/>
</dbReference>
<protein>
    <submittedName>
        <fullName evidence="2">GNAT family N-acetyltransferase</fullName>
    </submittedName>
</protein>
<dbReference type="SUPFAM" id="SSF55729">
    <property type="entry name" value="Acyl-CoA N-acyltransferases (Nat)"/>
    <property type="match status" value="1"/>
</dbReference>
<evidence type="ECO:0000313" key="3">
    <source>
        <dbReference type="Proteomes" id="UP001230915"/>
    </source>
</evidence>
<dbReference type="EMBL" id="JAVHUL010000010">
    <property type="protein sequence ID" value="MDQ7916994.1"/>
    <property type="molecule type" value="Genomic_DNA"/>
</dbReference>
<feature type="domain" description="N-acetyltransferase" evidence="1">
    <location>
        <begin position="16"/>
        <end position="176"/>
    </location>
</feature>
<reference evidence="2 3" key="1">
    <citation type="submission" date="2023-08" db="EMBL/GenBank/DDBJ databases">
        <title>Mesonia sp. MT50, isolated from deep-sea sediment of the Mariana Trench.</title>
        <authorList>
            <person name="Fu H."/>
        </authorList>
    </citation>
    <scope>NUCLEOTIDE SEQUENCE [LARGE SCALE GENOMIC DNA]</scope>
    <source>
        <strain evidence="2 3">MT50</strain>
    </source>
</reference>
<accession>A0ABU1A037</accession>